<evidence type="ECO:0000256" key="12">
    <source>
        <dbReference type="ARBA" id="ARBA00023012"/>
    </source>
</evidence>
<sequence>MNGILQNPESKSIVLKMGLLQLILAILIVFLIHNELVSLNNKIVDENAALMGHILSEYPQLEDNLAVYITKGAGKEEIAKGRQVLKNYGYDLNMKLLTQTIFKDSYTAIPTKTVLLVLLYFIPICLLLLLEYSKIYAKVERIAISADKVVEGDFSIIRKEILEGEFGKLSHSFDVMAERLKFNLEKLKEDKVLLKNIISDISHQLKTPLASLVILNDNLLQDKGMREEIRLEFLDRSKSQLDRIEWLVENLLKMARLEADAIDYRCEKIELSAPVRKSVASLMNLWEEKNQEIKIQNEGKTFFYGDEEWLEEALINILKNCIEHTGRGGRIVIGLKETPLFSRIQINDNGEGIDSKDLPHIFERFYSGNNSAKTKSIGIGLSLSKLIIEKQGGSIAAHSVKGEGTQFEITFLKGNI</sequence>
<dbReference type="InterPro" id="IPR003660">
    <property type="entry name" value="HAMP_dom"/>
</dbReference>
<evidence type="ECO:0000256" key="3">
    <source>
        <dbReference type="ARBA" id="ARBA00012438"/>
    </source>
</evidence>
<evidence type="ECO:0000256" key="2">
    <source>
        <dbReference type="ARBA" id="ARBA00004651"/>
    </source>
</evidence>
<evidence type="ECO:0000256" key="14">
    <source>
        <dbReference type="SAM" id="Phobius"/>
    </source>
</evidence>
<dbReference type="SMART" id="SM00387">
    <property type="entry name" value="HATPase_c"/>
    <property type="match status" value="1"/>
</dbReference>
<keyword evidence="4" id="KW-1003">Cell membrane</keyword>
<comment type="caution">
    <text evidence="17">The sequence shown here is derived from an EMBL/GenBank/DDBJ whole genome shotgun (WGS) entry which is preliminary data.</text>
</comment>
<keyword evidence="6" id="KW-0808">Transferase</keyword>
<feature type="transmembrane region" description="Helical" evidence="14">
    <location>
        <begin position="12"/>
        <end position="32"/>
    </location>
</feature>
<evidence type="ECO:0000256" key="8">
    <source>
        <dbReference type="ARBA" id="ARBA00022741"/>
    </source>
</evidence>
<evidence type="ECO:0000256" key="6">
    <source>
        <dbReference type="ARBA" id="ARBA00022679"/>
    </source>
</evidence>
<keyword evidence="13 14" id="KW-0472">Membrane</keyword>
<gene>
    <name evidence="17" type="ORF">Cpap_1141</name>
</gene>
<evidence type="ECO:0000256" key="13">
    <source>
        <dbReference type="ARBA" id="ARBA00023136"/>
    </source>
</evidence>
<evidence type="ECO:0000256" key="1">
    <source>
        <dbReference type="ARBA" id="ARBA00000085"/>
    </source>
</evidence>
<dbReference type="AlphaFoldDB" id="F1TF08"/>
<keyword evidence="9 17" id="KW-0418">Kinase</keyword>
<dbReference type="InterPro" id="IPR004358">
    <property type="entry name" value="Sig_transdc_His_kin-like_C"/>
</dbReference>
<dbReference type="EMBL" id="ACXX02000010">
    <property type="protein sequence ID" value="EGD46946.1"/>
    <property type="molecule type" value="Genomic_DNA"/>
</dbReference>
<dbReference type="SUPFAM" id="SSF55874">
    <property type="entry name" value="ATPase domain of HSP90 chaperone/DNA topoisomerase II/histidine kinase"/>
    <property type="match status" value="1"/>
</dbReference>
<name>F1TF08_9FIRM</name>
<keyword evidence="5" id="KW-0597">Phosphoprotein</keyword>
<feature type="transmembrane region" description="Helical" evidence="14">
    <location>
        <begin position="113"/>
        <end position="132"/>
    </location>
</feature>
<evidence type="ECO:0000313" key="18">
    <source>
        <dbReference type="Proteomes" id="UP000003860"/>
    </source>
</evidence>
<dbReference type="GO" id="GO:0005886">
    <property type="term" value="C:plasma membrane"/>
    <property type="evidence" value="ECO:0007669"/>
    <property type="project" value="UniProtKB-SubCell"/>
</dbReference>
<accession>F1TF08</accession>
<reference evidence="17" key="2">
    <citation type="submission" date="2011-01" db="EMBL/GenBank/DDBJ databases">
        <title>The Non-contiguous Finished genome of Clostridium papyrosolvens.</title>
        <authorList>
            <person name="Lucas S."/>
            <person name="Copeland A."/>
            <person name="Lapidus A."/>
            <person name="Cheng J.-F."/>
            <person name="Goodwin L."/>
            <person name="Pitluck S."/>
            <person name="Misra M."/>
            <person name="Chertkov O."/>
            <person name="Detter J.C."/>
            <person name="Han C."/>
            <person name="Tapia R."/>
            <person name="Land M."/>
            <person name="Hauser L."/>
            <person name="Kyrpides N."/>
            <person name="Ivanova N."/>
            <person name="Pagani I."/>
            <person name="Mouttaki H."/>
            <person name="He Z."/>
            <person name="Zhou J."/>
            <person name="Hemme C.L."/>
            <person name="Woyke T."/>
        </authorList>
    </citation>
    <scope>NUCLEOTIDE SEQUENCE [LARGE SCALE GENOMIC DNA]</scope>
    <source>
        <strain evidence="17">DSM 2782</strain>
    </source>
</reference>
<dbReference type="InterPro" id="IPR036097">
    <property type="entry name" value="HisK_dim/P_sf"/>
</dbReference>
<evidence type="ECO:0000256" key="10">
    <source>
        <dbReference type="ARBA" id="ARBA00022840"/>
    </source>
</evidence>
<dbReference type="GO" id="GO:0000155">
    <property type="term" value="F:phosphorelay sensor kinase activity"/>
    <property type="evidence" value="ECO:0007669"/>
    <property type="project" value="InterPro"/>
</dbReference>
<dbReference type="Gene3D" id="3.30.565.10">
    <property type="entry name" value="Histidine kinase-like ATPase, C-terminal domain"/>
    <property type="match status" value="1"/>
</dbReference>
<dbReference type="STRING" id="588581.Cpap_1141"/>
<dbReference type="PRINTS" id="PR00344">
    <property type="entry name" value="BCTRLSENSOR"/>
</dbReference>
<comment type="catalytic activity">
    <reaction evidence="1">
        <text>ATP + protein L-histidine = ADP + protein N-phospho-L-histidine.</text>
        <dbReference type="EC" id="2.7.13.3"/>
    </reaction>
</comment>
<comment type="subcellular location">
    <subcellularLocation>
        <location evidence="2">Cell membrane</location>
        <topology evidence="2">Multi-pass membrane protein</topology>
    </subcellularLocation>
</comment>
<dbReference type="Gene3D" id="1.10.287.130">
    <property type="match status" value="1"/>
</dbReference>
<evidence type="ECO:0000256" key="9">
    <source>
        <dbReference type="ARBA" id="ARBA00022777"/>
    </source>
</evidence>
<evidence type="ECO:0000259" key="15">
    <source>
        <dbReference type="PROSITE" id="PS50109"/>
    </source>
</evidence>
<protein>
    <recommendedName>
        <fullName evidence="3">histidine kinase</fullName>
        <ecNumber evidence="3">2.7.13.3</ecNumber>
    </recommendedName>
</protein>
<dbReference type="SUPFAM" id="SSF47384">
    <property type="entry name" value="Homodimeric domain of signal transducing histidine kinase"/>
    <property type="match status" value="1"/>
</dbReference>
<dbReference type="PROSITE" id="PS50885">
    <property type="entry name" value="HAMP"/>
    <property type="match status" value="1"/>
</dbReference>
<dbReference type="GO" id="GO:0005524">
    <property type="term" value="F:ATP binding"/>
    <property type="evidence" value="ECO:0007669"/>
    <property type="project" value="UniProtKB-KW"/>
</dbReference>
<dbReference type="Pfam" id="PF00512">
    <property type="entry name" value="HisKA"/>
    <property type="match status" value="1"/>
</dbReference>
<dbReference type="OrthoDB" id="9773956at2"/>
<evidence type="ECO:0000256" key="11">
    <source>
        <dbReference type="ARBA" id="ARBA00022989"/>
    </source>
</evidence>
<dbReference type="EC" id="2.7.13.3" evidence="3"/>
<dbReference type="InterPro" id="IPR003661">
    <property type="entry name" value="HisK_dim/P_dom"/>
</dbReference>
<dbReference type="RefSeq" id="WP_004620489.1">
    <property type="nucleotide sequence ID" value="NZ_ACXX02000010.1"/>
</dbReference>
<dbReference type="SMART" id="SM00388">
    <property type="entry name" value="HisKA"/>
    <property type="match status" value="1"/>
</dbReference>
<dbReference type="CDD" id="cd06225">
    <property type="entry name" value="HAMP"/>
    <property type="match status" value="1"/>
</dbReference>
<dbReference type="Proteomes" id="UP000003860">
    <property type="component" value="Unassembled WGS sequence"/>
</dbReference>
<dbReference type="InterPro" id="IPR050398">
    <property type="entry name" value="HssS/ArlS-like"/>
</dbReference>
<dbReference type="CDD" id="cd00082">
    <property type="entry name" value="HisKA"/>
    <property type="match status" value="1"/>
</dbReference>
<evidence type="ECO:0000256" key="5">
    <source>
        <dbReference type="ARBA" id="ARBA00022553"/>
    </source>
</evidence>
<dbReference type="PANTHER" id="PTHR45528:SF1">
    <property type="entry name" value="SENSOR HISTIDINE KINASE CPXA"/>
    <property type="match status" value="1"/>
</dbReference>
<dbReference type="eggNOG" id="COG2205">
    <property type="taxonomic scope" value="Bacteria"/>
</dbReference>
<reference evidence="17" key="1">
    <citation type="submission" date="2009-07" db="EMBL/GenBank/DDBJ databases">
        <authorList>
            <consortium name="US DOE Joint Genome Institute (JGI-PGF)"/>
            <person name="Lucas S."/>
            <person name="Copeland A."/>
            <person name="Lapidus A."/>
            <person name="Glavina del Rio T."/>
            <person name="Tice H."/>
            <person name="Bruce D."/>
            <person name="Goodwin L."/>
            <person name="Pitluck S."/>
            <person name="Larimer F."/>
            <person name="Land M.L."/>
            <person name="Mouttaki H."/>
            <person name="He Z."/>
            <person name="Zhou J."/>
            <person name="Hemme C.L."/>
        </authorList>
    </citation>
    <scope>NUCLEOTIDE SEQUENCE</scope>
    <source>
        <strain evidence="17">DSM 2782</strain>
    </source>
</reference>
<dbReference type="CDD" id="cd00075">
    <property type="entry name" value="HATPase"/>
    <property type="match status" value="1"/>
</dbReference>
<evidence type="ECO:0000256" key="4">
    <source>
        <dbReference type="ARBA" id="ARBA00022475"/>
    </source>
</evidence>
<dbReference type="InterPro" id="IPR005467">
    <property type="entry name" value="His_kinase_dom"/>
</dbReference>
<keyword evidence="18" id="KW-1185">Reference proteome</keyword>
<feature type="domain" description="Histidine kinase" evidence="15">
    <location>
        <begin position="200"/>
        <end position="415"/>
    </location>
</feature>
<dbReference type="InterPro" id="IPR036890">
    <property type="entry name" value="HATPase_C_sf"/>
</dbReference>
<organism evidence="17 18">
    <name type="scientific">Ruminiclostridium papyrosolvens DSM 2782</name>
    <dbReference type="NCBI Taxonomy" id="588581"/>
    <lineage>
        <taxon>Bacteria</taxon>
        <taxon>Bacillati</taxon>
        <taxon>Bacillota</taxon>
        <taxon>Clostridia</taxon>
        <taxon>Eubacteriales</taxon>
        <taxon>Oscillospiraceae</taxon>
        <taxon>Ruminiclostridium</taxon>
    </lineage>
</organism>
<evidence type="ECO:0000313" key="17">
    <source>
        <dbReference type="EMBL" id="EGD46946.1"/>
    </source>
</evidence>
<proteinExistence type="predicted"/>
<dbReference type="PANTHER" id="PTHR45528">
    <property type="entry name" value="SENSOR HISTIDINE KINASE CPXA"/>
    <property type="match status" value="1"/>
</dbReference>
<keyword evidence="11 14" id="KW-1133">Transmembrane helix</keyword>
<dbReference type="Gene3D" id="6.10.340.10">
    <property type="match status" value="1"/>
</dbReference>
<evidence type="ECO:0000256" key="7">
    <source>
        <dbReference type="ARBA" id="ARBA00022692"/>
    </source>
</evidence>
<evidence type="ECO:0000259" key="16">
    <source>
        <dbReference type="PROSITE" id="PS50885"/>
    </source>
</evidence>
<keyword evidence="8" id="KW-0547">Nucleotide-binding</keyword>
<keyword evidence="10" id="KW-0067">ATP-binding</keyword>
<keyword evidence="7 14" id="KW-0812">Transmembrane</keyword>
<dbReference type="PROSITE" id="PS50109">
    <property type="entry name" value="HIS_KIN"/>
    <property type="match status" value="1"/>
</dbReference>
<keyword evidence="12" id="KW-0902">Two-component regulatory system</keyword>
<dbReference type="Pfam" id="PF02518">
    <property type="entry name" value="HATPase_c"/>
    <property type="match status" value="1"/>
</dbReference>
<dbReference type="InterPro" id="IPR003594">
    <property type="entry name" value="HATPase_dom"/>
</dbReference>
<feature type="domain" description="HAMP" evidence="16">
    <location>
        <begin position="139"/>
        <end position="185"/>
    </location>
</feature>